<gene>
    <name evidence="5" type="ORF">ECPE_LOCUS4969</name>
</gene>
<dbReference type="PROSITE" id="PS50196">
    <property type="entry name" value="RANBD1"/>
    <property type="match status" value="1"/>
</dbReference>
<keyword evidence="6" id="KW-1185">Reference proteome</keyword>
<evidence type="ECO:0000313" key="7">
    <source>
        <dbReference type="WBParaSite" id="ECPE_0000498101-mRNA-1"/>
    </source>
</evidence>
<dbReference type="PANTHER" id="PTHR23138:SF142">
    <property type="entry name" value="RAN-BINDING PROTEIN 3B-RELATED"/>
    <property type="match status" value="1"/>
</dbReference>
<reference evidence="5 6" key="2">
    <citation type="submission" date="2018-11" db="EMBL/GenBank/DDBJ databases">
        <authorList>
            <consortium name="Pathogen Informatics"/>
        </authorList>
    </citation>
    <scope>NUCLEOTIDE SEQUENCE [LARGE SCALE GENOMIC DNA]</scope>
    <source>
        <strain evidence="5 6">Egypt</strain>
    </source>
</reference>
<comment type="subcellular location">
    <subcellularLocation>
        <location evidence="1">Nucleus</location>
    </subcellularLocation>
</comment>
<feature type="region of interest" description="Disordered" evidence="3">
    <location>
        <begin position="135"/>
        <end position="155"/>
    </location>
</feature>
<evidence type="ECO:0000313" key="6">
    <source>
        <dbReference type="Proteomes" id="UP000272942"/>
    </source>
</evidence>
<feature type="region of interest" description="Disordered" evidence="3">
    <location>
        <begin position="367"/>
        <end position="390"/>
    </location>
</feature>
<dbReference type="EMBL" id="UZAN01041802">
    <property type="protein sequence ID" value="VDP74149.1"/>
    <property type="molecule type" value="Genomic_DNA"/>
</dbReference>
<evidence type="ECO:0000256" key="2">
    <source>
        <dbReference type="ARBA" id="ARBA00023242"/>
    </source>
</evidence>
<dbReference type="InterPro" id="IPR000156">
    <property type="entry name" value="Ran_bind_dom"/>
</dbReference>
<dbReference type="CDD" id="cd13180">
    <property type="entry name" value="RanBD_RanBP3"/>
    <property type="match status" value="1"/>
</dbReference>
<dbReference type="InterPro" id="IPR011993">
    <property type="entry name" value="PH-like_dom_sf"/>
</dbReference>
<keyword evidence="2" id="KW-0539">Nucleus</keyword>
<feature type="region of interest" description="Disordered" evidence="3">
    <location>
        <begin position="300"/>
        <end position="333"/>
    </location>
</feature>
<reference evidence="7" key="1">
    <citation type="submission" date="2016-06" db="UniProtKB">
        <authorList>
            <consortium name="WormBaseParasite"/>
        </authorList>
    </citation>
    <scope>IDENTIFICATION</scope>
</reference>
<dbReference type="SMART" id="SM00160">
    <property type="entry name" value="RanBD"/>
    <property type="match status" value="1"/>
</dbReference>
<proteinExistence type="predicted"/>
<evidence type="ECO:0000313" key="5">
    <source>
        <dbReference type="EMBL" id="VDP74149.1"/>
    </source>
</evidence>
<evidence type="ECO:0000256" key="3">
    <source>
        <dbReference type="SAM" id="MobiDB-lite"/>
    </source>
</evidence>
<evidence type="ECO:0000259" key="4">
    <source>
        <dbReference type="PROSITE" id="PS50196"/>
    </source>
</evidence>
<dbReference type="WBParaSite" id="ECPE_0000498101-mRNA-1">
    <property type="protein sequence ID" value="ECPE_0000498101-mRNA-1"/>
    <property type="gene ID" value="ECPE_0000498101"/>
</dbReference>
<evidence type="ECO:0000256" key="1">
    <source>
        <dbReference type="ARBA" id="ARBA00004123"/>
    </source>
</evidence>
<dbReference type="GO" id="GO:0006611">
    <property type="term" value="P:protein export from nucleus"/>
    <property type="evidence" value="ECO:0007669"/>
    <property type="project" value="TreeGrafter"/>
</dbReference>
<feature type="region of interest" description="Disordered" evidence="3">
    <location>
        <begin position="1"/>
        <end position="58"/>
    </location>
</feature>
<dbReference type="Gene3D" id="2.30.29.30">
    <property type="entry name" value="Pleckstrin-homology domain (PH domain)/Phosphotyrosine-binding domain (PTB)"/>
    <property type="match status" value="1"/>
</dbReference>
<dbReference type="SUPFAM" id="SSF50729">
    <property type="entry name" value="PH domain-like"/>
    <property type="match status" value="1"/>
</dbReference>
<dbReference type="AlphaFoldDB" id="A0A183ADD4"/>
<feature type="domain" description="RanBD1" evidence="4">
    <location>
        <begin position="160"/>
        <end position="253"/>
    </location>
</feature>
<feature type="compositionally biased region" description="Low complexity" evidence="3">
    <location>
        <begin position="7"/>
        <end position="19"/>
    </location>
</feature>
<dbReference type="GO" id="GO:0005634">
    <property type="term" value="C:nucleus"/>
    <property type="evidence" value="ECO:0007669"/>
    <property type="project" value="UniProtKB-SubCell"/>
</dbReference>
<protein>
    <submittedName>
        <fullName evidence="7">RanBD1 domain-containing protein</fullName>
    </submittedName>
</protein>
<sequence length="390" mass="41164">MDEKPGSASSSTCSSNGSSDMQHPVFRPSILNFPLKPFATPGDSTKPEETSAPSTKSLGLSTSCFLSKPSIAAPPVAAARKDNNLPGGYVFGSNISSRVVNADVSHGASSNLWSTATTEVDSSTSVFTALAKAVASNKRDENGSQEQTLEASASKVTEDQKNATVNLAQVDVFTGEEGEIQVFRMHCQAYVFDTDKQRWNPLGASHFHLNDIPKQSDGSSGEKVSKCRSRVVVRLMSTRRVIINTPVWDTMPVALVDSRSLRIGAVNEDGGHLRSYLFKFSPDDSASKICTALNVRKARAVENAKTEPSPSRLAGQKRSIEAPADDGAPVSSKIPCSSAYTSEALTPKVAPNPSVFRPSILCTSESASTSQHSSVAPMSAGTVGLGGPPL</sequence>
<dbReference type="PANTHER" id="PTHR23138">
    <property type="entry name" value="RAN BINDING PROTEIN"/>
    <property type="match status" value="1"/>
</dbReference>
<accession>A0A183ADD4</accession>
<organism evidence="7">
    <name type="scientific">Echinostoma caproni</name>
    <dbReference type="NCBI Taxonomy" id="27848"/>
    <lineage>
        <taxon>Eukaryota</taxon>
        <taxon>Metazoa</taxon>
        <taxon>Spiralia</taxon>
        <taxon>Lophotrochozoa</taxon>
        <taxon>Platyhelminthes</taxon>
        <taxon>Trematoda</taxon>
        <taxon>Digenea</taxon>
        <taxon>Plagiorchiida</taxon>
        <taxon>Echinostomata</taxon>
        <taxon>Echinostomatoidea</taxon>
        <taxon>Echinostomatidae</taxon>
        <taxon>Echinostoma</taxon>
    </lineage>
</organism>
<dbReference type="OrthoDB" id="185618at2759"/>
<feature type="compositionally biased region" description="Polar residues" evidence="3">
    <location>
        <begin position="144"/>
        <end position="155"/>
    </location>
</feature>
<dbReference type="InterPro" id="IPR045255">
    <property type="entry name" value="RanBP1-like"/>
</dbReference>
<dbReference type="Proteomes" id="UP000272942">
    <property type="component" value="Unassembled WGS sequence"/>
</dbReference>
<name>A0A183ADD4_9TREM</name>